<dbReference type="Pfam" id="PF00450">
    <property type="entry name" value="Peptidase_S10"/>
    <property type="match status" value="1"/>
</dbReference>
<protein>
    <recommendedName>
        <fullName evidence="3">Peptidase S10</fullName>
    </recommendedName>
</protein>
<comment type="caution">
    <text evidence="1">The sequence shown here is derived from an EMBL/GenBank/DDBJ whole genome shotgun (WGS) entry which is preliminary data.</text>
</comment>
<evidence type="ECO:0000313" key="2">
    <source>
        <dbReference type="Proteomes" id="UP000446866"/>
    </source>
</evidence>
<proteinExistence type="predicted"/>
<dbReference type="Gene3D" id="3.40.50.1820">
    <property type="entry name" value="alpha/beta hydrolase"/>
    <property type="match status" value="1"/>
</dbReference>
<name>A0A845QF77_9FIRM</name>
<gene>
    <name evidence="1" type="ORF">D0435_01970</name>
</gene>
<evidence type="ECO:0008006" key="3">
    <source>
        <dbReference type="Google" id="ProtNLM"/>
    </source>
</evidence>
<reference evidence="1 2" key="1">
    <citation type="submission" date="2018-08" db="EMBL/GenBank/DDBJ databases">
        <title>Murine metabolic-syndrome-specific gut microbial biobank.</title>
        <authorList>
            <person name="Liu C."/>
        </authorList>
    </citation>
    <scope>NUCLEOTIDE SEQUENCE [LARGE SCALE GENOMIC DNA]</scope>
    <source>
        <strain evidence="1 2">28</strain>
    </source>
</reference>
<dbReference type="RefSeq" id="WP_160200745.1">
    <property type="nucleotide sequence ID" value="NZ_QXWK01000002.1"/>
</dbReference>
<dbReference type="AlphaFoldDB" id="A0A845QF77"/>
<dbReference type="InterPro" id="IPR001563">
    <property type="entry name" value="Peptidase_S10"/>
</dbReference>
<accession>A0A845QF77</accession>
<dbReference type="GO" id="GO:0004185">
    <property type="term" value="F:serine-type carboxypeptidase activity"/>
    <property type="evidence" value="ECO:0007669"/>
    <property type="project" value="InterPro"/>
</dbReference>
<sequence>MKIEKTKSYLTEKSCILRDEEVAYKAATEEWTFFDDCGEAEATAYTIAYERTDCSEAGRPVLFAYNGGPGSSSAVIHLGALGPKRIKFGDAVSMDFMPPFEMEDNPDTILDICDIVLIDPVGCGYSRLMKNEAKHKYYSSDGDAIEIVQLMNKWLSSHDRWNAPLFVMGESYGTIRNALVADKIFYNEGTGLSSCNTLHLSGVVMLGTALDHGQTPFPVDTAVLNFSSIAASYWLHHQDGKPSLEDFTKEASEFAYREYLPALALGSRLEEGEKNHILERLEYFTGLDAETLLKLNLRVETKNYPLIGMAKEGYRLSRYDGRFKMDALEDISTYDMFGDDAISAMAMPAFVHCFNSMMKKELTIENDDLYDNLTMDVSESWDFHTMKPPVKCLESAMRKNPKMKVMFGTGYYDMVTTLGYTEYLVASHDLPKDRIQFEAYESGHMPYLGEVTAAKLGEDLHKFIQWACR</sequence>
<evidence type="ECO:0000313" key="1">
    <source>
        <dbReference type="EMBL" id="NBH60442.1"/>
    </source>
</evidence>
<organism evidence="1 2">
    <name type="scientific">Anaerotruncus colihominis</name>
    <dbReference type="NCBI Taxonomy" id="169435"/>
    <lineage>
        <taxon>Bacteria</taxon>
        <taxon>Bacillati</taxon>
        <taxon>Bacillota</taxon>
        <taxon>Clostridia</taxon>
        <taxon>Eubacteriales</taxon>
        <taxon>Oscillospiraceae</taxon>
        <taxon>Anaerotruncus</taxon>
    </lineage>
</organism>
<dbReference type="InterPro" id="IPR029058">
    <property type="entry name" value="AB_hydrolase_fold"/>
</dbReference>
<dbReference type="SUPFAM" id="SSF53474">
    <property type="entry name" value="alpha/beta-Hydrolases"/>
    <property type="match status" value="1"/>
</dbReference>
<keyword evidence="2" id="KW-1185">Reference proteome</keyword>
<dbReference type="Proteomes" id="UP000446866">
    <property type="component" value="Unassembled WGS sequence"/>
</dbReference>
<dbReference type="GO" id="GO:0006508">
    <property type="term" value="P:proteolysis"/>
    <property type="evidence" value="ECO:0007669"/>
    <property type="project" value="InterPro"/>
</dbReference>
<dbReference type="EMBL" id="QXWK01000002">
    <property type="protein sequence ID" value="NBH60442.1"/>
    <property type="molecule type" value="Genomic_DNA"/>
</dbReference>